<proteinExistence type="inferred from homology"/>
<evidence type="ECO:0000256" key="1">
    <source>
        <dbReference type="ARBA" id="ARBA00008031"/>
    </source>
</evidence>
<organism evidence="9 10">
    <name type="scientific">Sphingomonas trueperi</name>
    <dbReference type="NCBI Taxonomy" id="53317"/>
    <lineage>
        <taxon>Bacteria</taxon>
        <taxon>Pseudomonadati</taxon>
        <taxon>Pseudomonadota</taxon>
        <taxon>Alphaproteobacteria</taxon>
        <taxon>Sphingomonadales</taxon>
        <taxon>Sphingomonadaceae</taxon>
        <taxon>Sphingomonas</taxon>
    </lineage>
</organism>
<dbReference type="Proteomes" id="UP000531251">
    <property type="component" value="Unassembled WGS sequence"/>
</dbReference>
<dbReference type="InterPro" id="IPR013342">
    <property type="entry name" value="Mandelate_racemase_C"/>
</dbReference>
<dbReference type="EMBL" id="JAATJB010000026">
    <property type="protein sequence ID" value="NJB99986.1"/>
    <property type="molecule type" value="Genomic_DNA"/>
</dbReference>
<sequence>MRRILAVRHDRFPLRTPFRIARGVKTAADVVTVTIEESGVQGWGEGVPYPRYGETIEGAIAEIEGVRGLIEGGGTRADLAAAMRAGAARNAVDCALWDLEARLAKTSVAALAGVAPVGALASAITIGIDTPAAMVAAARAAATVPLLKIKVDRAGAAEQIAAVRAVAPAPRLIVDPNESWRVEDLADRLAMLRAHRVDLLEQPVPAGEDPGLGALAGAIPICADEALHTRADLDRLAGRYSHVNVKLDKTGGLTEALALAAEAKARGFGVMVGCMVCSSLGIAPAMLVAGDAAFVDLDGPLWLAQDRPRGARDDGGILKAPEPGFWGTPACA</sequence>
<dbReference type="GO" id="GO:0009063">
    <property type="term" value="P:amino acid catabolic process"/>
    <property type="evidence" value="ECO:0007669"/>
    <property type="project" value="InterPro"/>
</dbReference>
<dbReference type="PROSITE" id="PS00909">
    <property type="entry name" value="MR_MLE_2"/>
    <property type="match status" value="1"/>
</dbReference>
<keyword evidence="10" id="KW-1185">Reference proteome</keyword>
<evidence type="ECO:0000256" key="5">
    <source>
        <dbReference type="PIRSR" id="PIRSR634603-1"/>
    </source>
</evidence>
<dbReference type="Gene3D" id="3.30.390.10">
    <property type="entry name" value="Enolase-like, N-terminal domain"/>
    <property type="match status" value="1"/>
</dbReference>
<dbReference type="SMART" id="SM00922">
    <property type="entry name" value="MR_MLE"/>
    <property type="match status" value="1"/>
</dbReference>
<dbReference type="Pfam" id="PF02746">
    <property type="entry name" value="MR_MLE_N"/>
    <property type="match status" value="1"/>
</dbReference>
<dbReference type="EC" id="5.1.1.-" evidence="7"/>
<name>A0A7X5Y2Q0_9SPHN</name>
<dbReference type="InterPro" id="IPR018110">
    <property type="entry name" value="Mandel_Rmase/mucon_lact_enz_CS"/>
</dbReference>
<dbReference type="InterPro" id="IPR029065">
    <property type="entry name" value="Enolase_C-like"/>
</dbReference>
<evidence type="ECO:0000259" key="8">
    <source>
        <dbReference type="SMART" id="SM00922"/>
    </source>
</evidence>
<dbReference type="GO" id="GO:0000287">
    <property type="term" value="F:magnesium ion binding"/>
    <property type="evidence" value="ECO:0007669"/>
    <property type="project" value="UniProtKB-ARBA"/>
</dbReference>
<feature type="binding site" evidence="6">
    <location>
        <position position="201"/>
    </location>
    <ligand>
        <name>Mg(2+)</name>
        <dbReference type="ChEBI" id="CHEBI:18420"/>
    </ligand>
</feature>
<dbReference type="InterPro" id="IPR013341">
    <property type="entry name" value="Mandelate_racemase_N_dom"/>
</dbReference>
<dbReference type="InterPro" id="IPR036849">
    <property type="entry name" value="Enolase-like_C_sf"/>
</dbReference>
<comment type="cofactor">
    <cofactor evidence="6 7">
        <name>Mg(2+)</name>
        <dbReference type="ChEBI" id="CHEBI:18420"/>
    </cofactor>
    <text evidence="6 7">Binds 1 Mg(2+) ion per subunit.</text>
</comment>
<evidence type="ECO:0000256" key="7">
    <source>
        <dbReference type="RuleBase" id="RU366006"/>
    </source>
</evidence>
<dbReference type="PANTHER" id="PTHR48080:SF3">
    <property type="entry name" value="ENOLASE SUPERFAMILY MEMBER DDB_G0284701"/>
    <property type="match status" value="1"/>
</dbReference>
<evidence type="ECO:0000313" key="10">
    <source>
        <dbReference type="Proteomes" id="UP000531251"/>
    </source>
</evidence>
<evidence type="ECO:0000313" key="9">
    <source>
        <dbReference type="EMBL" id="NJB99986.1"/>
    </source>
</evidence>
<gene>
    <name evidence="9" type="ORF">GGR89_004335</name>
</gene>
<dbReference type="RefSeq" id="WP_125977878.1">
    <property type="nucleotide sequence ID" value="NZ_BAAADY010000045.1"/>
</dbReference>
<keyword evidence="4 7" id="KW-0413">Isomerase</keyword>
<evidence type="ECO:0000256" key="6">
    <source>
        <dbReference type="PIRSR" id="PIRSR634603-3"/>
    </source>
</evidence>
<dbReference type="SFLD" id="SFLDS00001">
    <property type="entry name" value="Enolase"/>
    <property type="match status" value="1"/>
</dbReference>
<dbReference type="PANTHER" id="PTHR48080">
    <property type="entry name" value="D-GALACTONATE DEHYDRATASE-RELATED"/>
    <property type="match status" value="1"/>
</dbReference>
<dbReference type="Gene3D" id="3.20.20.120">
    <property type="entry name" value="Enolase-like C-terminal domain"/>
    <property type="match status" value="1"/>
</dbReference>
<dbReference type="CDD" id="cd03319">
    <property type="entry name" value="L-Ala-DL-Glu_epimerase"/>
    <property type="match status" value="1"/>
</dbReference>
<dbReference type="InterPro" id="IPR029017">
    <property type="entry name" value="Enolase-like_N"/>
</dbReference>
<dbReference type="GO" id="GO:0016855">
    <property type="term" value="F:racemase and epimerase activity, acting on amino acids and derivatives"/>
    <property type="evidence" value="ECO:0007669"/>
    <property type="project" value="UniProtKB-UniRule"/>
</dbReference>
<evidence type="ECO:0000256" key="3">
    <source>
        <dbReference type="ARBA" id="ARBA00022842"/>
    </source>
</evidence>
<keyword evidence="2 6" id="KW-0479">Metal-binding</keyword>
<evidence type="ECO:0000256" key="4">
    <source>
        <dbReference type="ARBA" id="ARBA00023235"/>
    </source>
</evidence>
<feature type="active site" description="Proton acceptor; specific for (S)-substrate epimerization" evidence="5">
    <location>
        <position position="246"/>
    </location>
</feature>
<dbReference type="Pfam" id="PF13378">
    <property type="entry name" value="MR_MLE_C"/>
    <property type="match status" value="1"/>
</dbReference>
<protein>
    <recommendedName>
        <fullName evidence="7">Dipeptide epimerase</fullName>
        <ecNumber evidence="7">5.1.1.-</ecNumber>
    </recommendedName>
</protein>
<reference evidence="9 10" key="1">
    <citation type="submission" date="2020-03" db="EMBL/GenBank/DDBJ databases">
        <title>Genomic Encyclopedia of Type Strains, Phase IV (KMG-IV): sequencing the most valuable type-strain genomes for metagenomic binning, comparative biology and taxonomic classification.</title>
        <authorList>
            <person name="Goeker M."/>
        </authorList>
    </citation>
    <scope>NUCLEOTIDE SEQUENCE [LARGE SCALE GENOMIC DNA]</scope>
    <source>
        <strain evidence="9 10">DSM 7225</strain>
    </source>
</reference>
<feature type="binding site" evidence="6">
    <location>
        <position position="175"/>
    </location>
    <ligand>
        <name>Mg(2+)</name>
        <dbReference type="ChEBI" id="CHEBI:18420"/>
    </ligand>
</feature>
<comment type="caution">
    <text evidence="9">The sequence shown here is derived from an EMBL/GenBank/DDBJ whole genome shotgun (WGS) entry which is preliminary data.</text>
</comment>
<dbReference type="InterPro" id="IPR034603">
    <property type="entry name" value="Dipeptide_epimerase"/>
</dbReference>
<feature type="active site" description="Proton acceptor; specific for (R)-substrate epimerization" evidence="5">
    <location>
        <position position="150"/>
    </location>
</feature>
<dbReference type="AlphaFoldDB" id="A0A7X5Y2Q0"/>
<accession>A0A7X5Y2Q0</accession>
<evidence type="ECO:0000256" key="2">
    <source>
        <dbReference type="ARBA" id="ARBA00022723"/>
    </source>
</evidence>
<feature type="domain" description="Mandelate racemase/muconate lactonizing enzyme C-terminal" evidence="8">
    <location>
        <begin position="131"/>
        <end position="222"/>
    </location>
</feature>
<dbReference type="NCBIfam" id="NF042940">
    <property type="entry name" value="racemase_DgcA"/>
    <property type="match status" value="1"/>
</dbReference>
<feature type="binding site" evidence="6">
    <location>
        <position position="224"/>
    </location>
    <ligand>
        <name>Mg(2+)</name>
        <dbReference type="ChEBI" id="CHEBI:18420"/>
    </ligand>
</feature>
<dbReference type="SUPFAM" id="SSF54826">
    <property type="entry name" value="Enolase N-terminal domain-like"/>
    <property type="match status" value="1"/>
</dbReference>
<dbReference type="SFLD" id="SFLDG00180">
    <property type="entry name" value="muconate_cycloisomerase"/>
    <property type="match status" value="1"/>
</dbReference>
<comment type="similarity">
    <text evidence="1 7">Belongs to the mandelate racemase/muconate lactonizing enzyme family.</text>
</comment>
<dbReference type="SFLD" id="SFLDF00010">
    <property type="entry name" value="dipeptide_epimerase"/>
    <property type="match status" value="1"/>
</dbReference>
<keyword evidence="3 6" id="KW-0460">Magnesium</keyword>
<dbReference type="SUPFAM" id="SSF51604">
    <property type="entry name" value="Enolase C-terminal domain-like"/>
    <property type="match status" value="1"/>
</dbReference>
<dbReference type="InterPro" id="IPR034593">
    <property type="entry name" value="DgoD-like"/>
</dbReference>